<keyword evidence="1" id="KW-0812">Transmembrane</keyword>
<dbReference type="AlphaFoldDB" id="D7KC80"/>
<dbReference type="InterPro" id="IPR013283">
    <property type="entry name" value="RLI1"/>
</dbReference>
<evidence type="ECO:0000313" key="2">
    <source>
        <dbReference type="EMBL" id="EFH68270.1"/>
    </source>
</evidence>
<dbReference type="EMBL" id="GL348713">
    <property type="protein sequence ID" value="EFH68270.1"/>
    <property type="molecule type" value="Genomic_DNA"/>
</dbReference>
<gene>
    <name evidence="2" type="ORF">ARALYDRAFT_892904</name>
</gene>
<proteinExistence type="predicted"/>
<keyword evidence="3" id="KW-1185">Reference proteome</keyword>
<dbReference type="HOGENOM" id="CLU_1112631_0_0_1"/>
<accession>D7KC80</accession>
<dbReference type="STRING" id="81972.D7KC80"/>
<evidence type="ECO:0000256" key="1">
    <source>
        <dbReference type="SAM" id="Phobius"/>
    </source>
</evidence>
<dbReference type="eggNOG" id="KOG0063">
    <property type="taxonomic scope" value="Eukaryota"/>
</dbReference>
<name>D7KC80_ARALL</name>
<protein>
    <submittedName>
        <fullName evidence="2">Uncharacterized protein</fullName>
    </submittedName>
</protein>
<keyword evidence="1" id="KW-0472">Membrane</keyword>
<feature type="transmembrane region" description="Helical" evidence="1">
    <location>
        <begin position="167"/>
        <end position="187"/>
    </location>
</feature>
<dbReference type="Gramene" id="scaffold_105698.1">
    <property type="protein sequence ID" value="scaffold_105698.1"/>
    <property type="gene ID" value="scaffold_105698.1"/>
</dbReference>
<sequence>MSDVMTLLLVDQLLDQALKTLSGGAVESRRGLALLYVWGSPLISIREPSAYLDSEQRITASKVIKRFLSRKENRRCLPILLLLHFFWGLYAQIKPFSNVIVVTKGNNFSNDLKSIHMSILIRFSSSILQIDMLSHITVLRVSSAVGRSSREALQPFVLVGFQPGCSWYHGMAVIGTAILYFTFYVWLGMDSPGSMNVTDQAIYLYSIVNLCRGHIEECKLYSQNLNWEEDKIYCRYMFEKNQHRLTWHTS</sequence>
<evidence type="ECO:0000313" key="3">
    <source>
        <dbReference type="Proteomes" id="UP000008694"/>
    </source>
</evidence>
<keyword evidence="1" id="KW-1133">Transmembrane helix</keyword>
<feature type="transmembrane region" description="Helical" evidence="1">
    <location>
        <begin position="76"/>
        <end position="93"/>
    </location>
</feature>
<dbReference type="PANTHER" id="PTHR19248">
    <property type="entry name" value="ATP-BINDING TRANSPORT PROTEIN-RELATED"/>
    <property type="match status" value="1"/>
</dbReference>
<organism evidence="3">
    <name type="scientific">Arabidopsis lyrata subsp. lyrata</name>
    <name type="common">Lyre-leaved rock-cress</name>
    <dbReference type="NCBI Taxonomy" id="81972"/>
    <lineage>
        <taxon>Eukaryota</taxon>
        <taxon>Viridiplantae</taxon>
        <taxon>Streptophyta</taxon>
        <taxon>Embryophyta</taxon>
        <taxon>Tracheophyta</taxon>
        <taxon>Spermatophyta</taxon>
        <taxon>Magnoliopsida</taxon>
        <taxon>eudicotyledons</taxon>
        <taxon>Gunneridae</taxon>
        <taxon>Pentapetalae</taxon>
        <taxon>rosids</taxon>
        <taxon>malvids</taxon>
        <taxon>Brassicales</taxon>
        <taxon>Brassicaceae</taxon>
        <taxon>Camelineae</taxon>
        <taxon>Arabidopsis</taxon>
    </lineage>
</organism>
<dbReference type="Proteomes" id="UP000008694">
    <property type="component" value="Unassembled WGS sequence"/>
</dbReference>
<reference evidence="3" key="1">
    <citation type="journal article" date="2011" name="Nat. Genet.">
        <title>The Arabidopsis lyrata genome sequence and the basis of rapid genome size change.</title>
        <authorList>
            <person name="Hu T.T."/>
            <person name="Pattyn P."/>
            <person name="Bakker E.G."/>
            <person name="Cao J."/>
            <person name="Cheng J.-F."/>
            <person name="Clark R.M."/>
            <person name="Fahlgren N."/>
            <person name="Fawcett J.A."/>
            <person name="Grimwood J."/>
            <person name="Gundlach H."/>
            <person name="Haberer G."/>
            <person name="Hollister J.D."/>
            <person name="Ossowski S."/>
            <person name="Ottilar R.P."/>
            <person name="Salamov A.A."/>
            <person name="Schneeberger K."/>
            <person name="Spannagl M."/>
            <person name="Wang X."/>
            <person name="Yang L."/>
            <person name="Nasrallah M.E."/>
            <person name="Bergelson J."/>
            <person name="Carrington J.C."/>
            <person name="Gaut B.S."/>
            <person name="Schmutz J."/>
            <person name="Mayer K.F.X."/>
            <person name="Van de Peer Y."/>
            <person name="Grigoriev I.V."/>
            <person name="Nordborg M."/>
            <person name="Weigel D."/>
            <person name="Guo Y.-L."/>
        </authorList>
    </citation>
    <scope>NUCLEOTIDE SEQUENCE [LARGE SCALE GENOMIC DNA]</scope>
    <source>
        <strain evidence="3">cv. MN47</strain>
    </source>
</reference>